<proteinExistence type="predicted"/>
<name>A0AC60PXS4_IXOPE</name>
<sequence>MYSNGLLRGTITMKKFLLTAALSTLYLAAAVAGPARNSELYQSREDAGVWASQNPSVYSDECRQRHDYYRKKHGVPGLKNDDTLRLLAQDWADHLAAQPEGTPLQHRPNNKYGENIYSAWSSDPSYTVNAQAPVDSWYSEIKNYDYANPGFSSKTGHFTQVVWKSTTNVGCAISKAASRAAYFVVCNYDPPGNYAGQYEAERAPSGFPMSETSGGWTRVHRLDIQPSRQRAAETVNIHMSSDASGAR</sequence>
<keyword evidence="2" id="KW-1185">Reference proteome</keyword>
<comment type="caution">
    <text evidence="1">The sequence shown here is derived from an EMBL/GenBank/DDBJ whole genome shotgun (WGS) entry which is preliminary data.</text>
</comment>
<organism evidence="1 2">
    <name type="scientific">Ixodes persulcatus</name>
    <name type="common">Taiga tick</name>
    <dbReference type="NCBI Taxonomy" id="34615"/>
    <lineage>
        <taxon>Eukaryota</taxon>
        <taxon>Metazoa</taxon>
        <taxon>Ecdysozoa</taxon>
        <taxon>Arthropoda</taxon>
        <taxon>Chelicerata</taxon>
        <taxon>Arachnida</taxon>
        <taxon>Acari</taxon>
        <taxon>Parasitiformes</taxon>
        <taxon>Ixodida</taxon>
        <taxon>Ixodoidea</taxon>
        <taxon>Ixodidae</taxon>
        <taxon>Ixodinae</taxon>
        <taxon>Ixodes</taxon>
    </lineage>
</organism>
<protein>
    <submittedName>
        <fullName evidence="1">Uncharacterized protein</fullName>
    </submittedName>
</protein>
<dbReference type="EMBL" id="JABSTQ010009767">
    <property type="protein sequence ID" value="KAG0426076.1"/>
    <property type="molecule type" value="Genomic_DNA"/>
</dbReference>
<evidence type="ECO:0000313" key="2">
    <source>
        <dbReference type="Proteomes" id="UP000805193"/>
    </source>
</evidence>
<gene>
    <name evidence="1" type="ORF">HPB47_026786</name>
</gene>
<evidence type="ECO:0000313" key="1">
    <source>
        <dbReference type="EMBL" id="KAG0426076.1"/>
    </source>
</evidence>
<dbReference type="Proteomes" id="UP000805193">
    <property type="component" value="Unassembled WGS sequence"/>
</dbReference>
<reference evidence="1 2" key="1">
    <citation type="journal article" date="2020" name="Cell">
        <title>Large-Scale Comparative Analyses of Tick Genomes Elucidate Their Genetic Diversity and Vector Capacities.</title>
        <authorList>
            <consortium name="Tick Genome and Microbiome Consortium (TIGMIC)"/>
            <person name="Jia N."/>
            <person name="Wang J."/>
            <person name="Shi W."/>
            <person name="Du L."/>
            <person name="Sun Y."/>
            <person name="Zhan W."/>
            <person name="Jiang J.F."/>
            <person name="Wang Q."/>
            <person name="Zhang B."/>
            <person name="Ji P."/>
            <person name="Bell-Sakyi L."/>
            <person name="Cui X.M."/>
            <person name="Yuan T.T."/>
            <person name="Jiang B.G."/>
            <person name="Yang W.F."/>
            <person name="Lam T.T."/>
            <person name="Chang Q.C."/>
            <person name="Ding S.J."/>
            <person name="Wang X.J."/>
            <person name="Zhu J.G."/>
            <person name="Ruan X.D."/>
            <person name="Zhao L."/>
            <person name="Wei J.T."/>
            <person name="Ye R.Z."/>
            <person name="Que T.C."/>
            <person name="Du C.H."/>
            <person name="Zhou Y.H."/>
            <person name="Cheng J.X."/>
            <person name="Dai P.F."/>
            <person name="Guo W.B."/>
            <person name="Han X.H."/>
            <person name="Huang E.J."/>
            <person name="Li L.F."/>
            <person name="Wei W."/>
            <person name="Gao Y.C."/>
            <person name="Liu J.Z."/>
            <person name="Shao H.Z."/>
            <person name="Wang X."/>
            <person name="Wang C.C."/>
            <person name="Yang T.C."/>
            <person name="Huo Q.B."/>
            <person name="Li W."/>
            <person name="Chen H.Y."/>
            <person name="Chen S.E."/>
            <person name="Zhou L.G."/>
            <person name="Ni X.B."/>
            <person name="Tian J.H."/>
            <person name="Sheng Y."/>
            <person name="Liu T."/>
            <person name="Pan Y.S."/>
            <person name="Xia L.Y."/>
            <person name="Li J."/>
            <person name="Zhao F."/>
            <person name="Cao W.C."/>
        </authorList>
    </citation>
    <scope>NUCLEOTIDE SEQUENCE [LARGE SCALE GENOMIC DNA]</scope>
    <source>
        <strain evidence="1">Iper-2018</strain>
    </source>
</reference>
<accession>A0AC60PXS4</accession>